<evidence type="ECO:0000313" key="1">
    <source>
        <dbReference type="EnsemblPlants" id="TuG1812G0200002784.01.T01.cds313880"/>
    </source>
</evidence>
<dbReference type="Proteomes" id="UP000015106">
    <property type="component" value="Chromosome 2"/>
</dbReference>
<proteinExistence type="predicted"/>
<dbReference type="EnsemblPlants" id="TuG1812G0200002784.01.T01">
    <property type="protein sequence ID" value="TuG1812G0200002784.01.T01.cds313880"/>
    <property type="gene ID" value="TuG1812G0200002784.01"/>
</dbReference>
<sequence>SPNFSMKKMYYTHVRGERQTTCMSSGTASRCALQCTRASTKLHGDPSR</sequence>
<organism evidence="1 2">
    <name type="scientific">Triticum urartu</name>
    <name type="common">Red wild einkorn</name>
    <name type="synonym">Crithodium urartu</name>
    <dbReference type="NCBI Taxonomy" id="4572"/>
    <lineage>
        <taxon>Eukaryota</taxon>
        <taxon>Viridiplantae</taxon>
        <taxon>Streptophyta</taxon>
        <taxon>Embryophyta</taxon>
        <taxon>Tracheophyta</taxon>
        <taxon>Spermatophyta</taxon>
        <taxon>Magnoliopsida</taxon>
        <taxon>Liliopsida</taxon>
        <taxon>Poales</taxon>
        <taxon>Poaceae</taxon>
        <taxon>BOP clade</taxon>
        <taxon>Pooideae</taxon>
        <taxon>Triticodae</taxon>
        <taxon>Triticeae</taxon>
        <taxon>Triticinae</taxon>
        <taxon>Triticum</taxon>
    </lineage>
</organism>
<reference evidence="2" key="1">
    <citation type="journal article" date="2013" name="Nature">
        <title>Draft genome of the wheat A-genome progenitor Triticum urartu.</title>
        <authorList>
            <person name="Ling H.Q."/>
            <person name="Zhao S."/>
            <person name="Liu D."/>
            <person name="Wang J."/>
            <person name="Sun H."/>
            <person name="Zhang C."/>
            <person name="Fan H."/>
            <person name="Li D."/>
            <person name="Dong L."/>
            <person name="Tao Y."/>
            <person name="Gao C."/>
            <person name="Wu H."/>
            <person name="Li Y."/>
            <person name="Cui Y."/>
            <person name="Guo X."/>
            <person name="Zheng S."/>
            <person name="Wang B."/>
            <person name="Yu K."/>
            <person name="Liang Q."/>
            <person name="Yang W."/>
            <person name="Lou X."/>
            <person name="Chen J."/>
            <person name="Feng M."/>
            <person name="Jian J."/>
            <person name="Zhang X."/>
            <person name="Luo G."/>
            <person name="Jiang Y."/>
            <person name="Liu J."/>
            <person name="Wang Z."/>
            <person name="Sha Y."/>
            <person name="Zhang B."/>
            <person name="Wu H."/>
            <person name="Tang D."/>
            <person name="Shen Q."/>
            <person name="Xue P."/>
            <person name="Zou S."/>
            <person name="Wang X."/>
            <person name="Liu X."/>
            <person name="Wang F."/>
            <person name="Yang Y."/>
            <person name="An X."/>
            <person name="Dong Z."/>
            <person name="Zhang K."/>
            <person name="Zhang X."/>
            <person name="Luo M.C."/>
            <person name="Dvorak J."/>
            <person name="Tong Y."/>
            <person name="Wang J."/>
            <person name="Yang H."/>
            <person name="Li Z."/>
            <person name="Wang D."/>
            <person name="Zhang A."/>
            <person name="Wang J."/>
        </authorList>
    </citation>
    <scope>NUCLEOTIDE SEQUENCE</scope>
    <source>
        <strain evidence="2">cv. G1812</strain>
    </source>
</reference>
<dbReference type="Gramene" id="TuG1812G0200002784.01.T01">
    <property type="protein sequence ID" value="TuG1812G0200002784.01.T01.cds313880"/>
    <property type="gene ID" value="TuG1812G0200002784.01"/>
</dbReference>
<keyword evidence="2" id="KW-1185">Reference proteome</keyword>
<accession>A0A8R7PEF5</accession>
<evidence type="ECO:0000313" key="2">
    <source>
        <dbReference type="Proteomes" id="UP000015106"/>
    </source>
</evidence>
<reference evidence="1" key="3">
    <citation type="submission" date="2022-06" db="UniProtKB">
        <authorList>
            <consortium name="EnsemblPlants"/>
        </authorList>
    </citation>
    <scope>IDENTIFICATION</scope>
</reference>
<dbReference type="AlphaFoldDB" id="A0A8R7PEF5"/>
<name>A0A8R7PEF5_TRIUA</name>
<protein>
    <submittedName>
        <fullName evidence="1">Uncharacterized protein</fullName>
    </submittedName>
</protein>
<reference evidence="1" key="2">
    <citation type="submission" date="2018-03" db="EMBL/GenBank/DDBJ databases">
        <title>The Triticum urartu genome reveals the dynamic nature of wheat genome evolution.</title>
        <authorList>
            <person name="Ling H."/>
            <person name="Ma B."/>
            <person name="Shi X."/>
            <person name="Liu H."/>
            <person name="Dong L."/>
            <person name="Sun H."/>
            <person name="Cao Y."/>
            <person name="Gao Q."/>
            <person name="Zheng S."/>
            <person name="Li Y."/>
            <person name="Yu Y."/>
            <person name="Du H."/>
            <person name="Qi M."/>
            <person name="Li Y."/>
            <person name="Yu H."/>
            <person name="Cui Y."/>
            <person name="Wang N."/>
            <person name="Chen C."/>
            <person name="Wu H."/>
            <person name="Zhao Y."/>
            <person name="Zhang J."/>
            <person name="Li Y."/>
            <person name="Zhou W."/>
            <person name="Zhang B."/>
            <person name="Hu W."/>
            <person name="Eijk M."/>
            <person name="Tang J."/>
            <person name="Witsenboer H."/>
            <person name="Zhao S."/>
            <person name="Li Z."/>
            <person name="Zhang A."/>
            <person name="Wang D."/>
            <person name="Liang C."/>
        </authorList>
    </citation>
    <scope>NUCLEOTIDE SEQUENCE [LARGE SCALE GENOMIC DNA]</scope>
    <source>
        <strain evidence="1">cv. G1812</strain>
    </source>
</reference>